<evidence type="ECO:0000256" key="1">
    <source>
        <dbReference type="SAM" id="Phobius"/>
    </source>
</evidence>
<evidence type="ECO:0000313" key="2">
    <source>
        <dbReference type="EMBL" id="CAG6787671.1"/>
    </source>
</evidence>
<keyword evidence="1" id="KW-0472">Membrane</keyword>
<accession>A0A8D9BUF2</accession>
<keyword evidence="1" id="KW-0812">Transmembrane</keyword>
<name>A0A8D9BUF2_9HEMI</name>
<proteinExistence type="predicted"/>
<organism evidence="2">
    <name type="scientific">Cacopsylla melanoneura</name>
    <dbReference type="NCBI Taxonomy" id="428564"/>
    <lineage>
        <taxon>Eukaryota</taxon>
        <taxon>Metazoa</taxon>
        <taxon>Ecdysozoa</taxon>
        <taxon>Arthropoda</taxon>
        <taxon>Hexapoda</taxon>
        <taxon>Insecta</taxon>
        <taxon>Pterygota</taxon>
        <taxon>Neoptera</taxon>
        <taxon>Paraneoptera</taxon>
        <taxon>Hemiptera</taxon>
        <taxon>Sternorrhyncha</taxon>
        <taxon>Psylloidea</taxon>
        <taxon>Psyllidae</taxon>
        <taxon>Psyllinae</taxon>
        <taxon>Cacopsylla</taxon>
    </lineage>
</organism>
<dbReference type="AlphaFoldDB" id="A0A8D9BUF2"/>
<feature type="transmembrane region" description="Helical" evidence="1">
    <location>
        <begin position="6"/>
        <end position="27"/>
    </location>
</feature>
<dbReference type="EMBL" id="HBUF01655424">
    <property type="protein sequence ID" value="CAG6787671.1"/>
    <property type="molecule type" value="Transcribed_RNA"/>
</dbReference>
<protein>
    <submittedName>
        <fullName evidence="2">Uncharacterized protein</fullName>
    </submittedName>
</protein>
<reference evidence="2" key="1">
    <citation type="submission" date="2021-05" db="EMBL/GenBank/DDBJ databases">
        <authorList>
            <person name="Alioto T."/>
            <person name="Alioto T."/>
            <person name="Gomez Garrido J."/>
        </authorList>
    </citation>
    <scope>NUCLEOTIDE SEQUENCE</scope>
</reference>
<keyword evidence="1" id="KW-1133">Transmembrane helix</keyword>
<sequence>MLYAILYAMLYLLYAVVPTLVVTMLYAHGHTDNIVYLSFFGKIATFRLQMCYHVNTVDPTPVKFNVKVNYFLIDNLQQWRSVLTRGIPEVGGSNPTRME</sequence>